<accession>A0A6J4HMP1</accession>
<proteinExistence type="predicted"/>
<evidence type="ECO:0000256" key="1">
    <source>
        <dbReference type="SAM" id="MobiDB-lite"/>
    </source>
</evidence>
<reference evidence="2" key="1">
    <citation type="submission" date="2020-02" db="EMBL/GenBank/DDBJ databases">
        <authorList>
            <person name="Meier V. D."/>
        </authorList>
    </citation>
    <scope>NUCLEOTIDE SEQUENCE</scope>
    <source>
        <strain evidence="2">AVDCRST_MAG42</strain>
    </source>
</reference>
<organism evidence="2">
    <name type="scientific">uncultured Chthoniobacterales bacterium</name>
    <dbReference type="NCBI Taxonomy" id="1836801"/>
    <lineage>
        <taxon>Bacteria</taxon>
        <taxon>Pseudomonadati</taxon>
        <taxon>Verrucomicrobiota</taxon>
        <taxon>Spartobacteria</taxon>
        <taxon>Chthoniobacterales</taxon>
        <taxon>environmental samples</taxon>
    </lineage>
</organism>
<feature type="compositionally biased region" description="Basic and acidic residues" evidence="1">
    <location>
        <begin position="1"/>
        <end position="24"/>
    </location>
</feature>
<gene>
    <name evidence="2" type="ORF">AVDCRST_MAG42-991</name>
</gene>
<sequence length="54" mass="5956">GQRRRDGTREKGDSRDDGCADGRVHQPRQRAVHSRATEEEAGTGHRDGCAKARV</sequence>
<evidence type="ECO:0000313" key="2">
    <source>
        <dbReference type="EMBL" id="CAA9228535.1"/>
    </source>
</evidence>
<feature type="compositionally biased region" description="Basic and acidic residues" evidence="1">
    <location>
        <begin position="35"/>
        <end position="54"/>
    </location>
</feature>
<dbReference type="EMBL" id="CADCTA010000049">
    <property type="protein sequence ID" value="CAA9228535.1"/>
    <property type="molecule type" value="Genomic_DNA"/>
</dbReference>
<feature type="non-terminal residue" evidence="2">
    <location>
        <position position="54"/>
    </location>
</feature>
<dbReference type="AlphaFoldDB" id="A0A6J4HMP1"/>
<feature type="region of interest" description="Disordered" evidence="1">
    <location>
        <begin position="1"/>
        <end position="54"/>
    </location>
</feature>
<protein>
    <submittedName>
        <fullName evidence="2">Uncharacterized protein</fullName>
    </submittedName>
</protein>
<feature type="non-terminal residue" evidence="2">
    <location>
        <position position="1"/>
    </location>
</feature>
<name>A0A6J4HMP1_9BACT</name>